<dbReference type="EMBL" id="CAADRA010007055">
    <property type="protein sequence ID" value="VFT98946.1"/>
    <property type="molecule type" value="Genomic_DNA"/>
</dbReference>
<evidence type="ECO:0000313" key="2">
    <source>
        <dbReference type="EMBL" id="VFT98946.1"/>
    </source>
</evidence>
<gene>
    <name evidence="2" type="primary">Aste57867_22280</name>
    <name evidence="1" type="ORF">As57867_022210</name>
    <name evidence="2" type="ORF">ASTE57867_22280</name>
</gene>
<accession>A0A485LJZ0</accession>
<reference evidence="2 3" key="1">
    <citation type="submission" date="2019-03" db="EMBL/GenBank/DDBJ databases">
        <authorList>
            <person name="Gaulin E."/>
            <person name="Dumas B."/>
        </authorList>
    </citation>
    <scope>NUCLEOTIDE SEQUENCE [LARGE SCALE GENOMIC DNA]</scope>
    <source>
        <strain evidence="2">CBS 568.67</strain>
    </source>
</reference>
<name>A0A485LJZ0_9STRA</name>
<dbReference type="AlphaFoldDB" id="A0A485LJZ0"/>
<dbReference type="Proteomes" id="UP000332933">
    <property type="component" value="Unassembled WGS sequence"/>
</dbReference>
<sequence length="82" mass="8785">MLARSVARIPSVATSRLVASRATSPAARAAPSAGRFEEAINQQSINTSFDNGAMSLMHEKKPQDKNDIWGVVFGTHSEVSLD</sequence>
<proteinExistence type="predicted"/>
<keyword evidence="3" id="KW-1185">Reference proteome</keyword>
<organism evidence="2 3">
    <name type="scientific">Aphanomyces stellatus</name>
    <dbReference type="NCBI Taxonomy" id="120398"/>
    <lineage>
        <taxon>Eukaryota</taxon>
        <taxon>Sar</taxon>
        <taxon>Stramenopiles</taxon>
        <taxon>Oomycota</taxon>
        <taxon>Saprolegniomycetes</taxon>
        <taxon>Saprolegniales</taxon>
        <taxon>Verrucalvaceae</taxon>
        <taxon>Aphanomyces</taxon>
    </lineage>
</organism>
<evidence type="ECO:0000313" key="1">
    <source>
        <dbReference type="EMBL" id="KAF0685890.1"/>
    </source>
</evidence>
<evidence type="ECO:0000313" key="3">
    <source>
        <dbReference type="Proteomes" id="UP000332933"/>
    </source>
</evidence>
<protein>
    <submittedName>
        <fullName evidence="2">Aste57867_22280 protein</fullName>
    </submittedName>
</protein>
<dbReference type="EMBL" id="VJMH01007029">
    <property type="protein sequence ID" value="KAF0685890.1"/>
    <property type="molecule type" value="Genomic_DNA"/>
</dbReference>
<reference evidence="1" key="2">
    <citation type="submission" date="2019-06" db="EMBL/GenBank/DDBJ databases">
        <title>Genomics analysis of Aphanomyces spp. identifies a new class of oomycete effector associated with host adaptation.</title>
        <authorList>
            <person name="Gaulin E."/>
        </authorList>
    </citation>
    <scope>NUCLEOTIDE SEQUENCE</scope>
    <source>
        <strain evidence="1">CBS 578.67</strain>
    </source>
</reference>